<feature type="domain" description="Methyltransferase FkbM" evidence="1">
    <location>
        <begin position="14"/>
        <end position="121"/>
    </location>
</feature>
<dbReference type="EMBL" id="BARS01057889">
    <property type="protein sequence ID" value="GAG43662.1"/>
    <property type="molecule type" value="Genomic_DNA"/>
</dbReference>
<dbReference type="Gene3D" id="3.40.50.150">
    <property type="entry name" value="Vaccinia Virus protein VP39"/>
    <property type="match status" value="1"/>
</dbReference>
<dbReference type="PANTHER" id="PTHR34203:SF15">
    <property type="entry name" value="SLL1173 PROTEIN"/>
    <property type="match status" value="1"/>
</dbReference>
<organism evidence="2">
    <name type="scientific">marine sediment metagenome</name>
    <dbReference type="NCBI Taxonomy" id="412755"/>
    <lineage>
        <taxon>unclassified sequences</taxon>
        <taxon>metagenomes</taxon>
        <taxon>ecological metagenomes</taxon>
    </lineage>
</organism>
<dbReference type="NCBIfam" id="TIGR01444">
    <property type="entry name" value="fkbM_fam"/>
    <property type="match status" value="1"/>
</dbReference>
<dbReference type="InterPro" id="IPR052514">
    <property type="entry name" value="SAM-dependent_MTase"/>
</dbReference>
<name>X0Y8N8_9ZZZZ</name>
<dbReference type="InterPro" id="IPR006342">
    <property type="entry name" value="FkbM_mtfrase"/>
</dbReference>
<accession>X0Y8N8</accession>
<dbReference type="SUPFAM" id="SSF53335">
    <property type="entry name" value="S-adenosyl-L-methionine-dependent methyltransferases"/>
    <property type="match status" value="1"/>
</dbReference>
<protein>
    <recommendedName>
        <fullName evidence="1">Methyltransferase FkbM domain-containing protein</fullName>
    </recommendedName>
</protein>
<evidence type="ECO:0000313" key="2">
    <source>
        <dbReference type="EMBL" id="GAG43662.1"/>
    </source>
</evidence>
<reference evidence="2" key="1">
    <citation type="journal article" date="2014" name="Front. Microbiol.">
        <title>High frequency of phylogenetically diverse reductive dehalogenase-homologous genes in deep subseafloor sedimentary metagenomes.</title>
        <authorList>
            <person name="Kawai M."/>
            <person name="Futagami T."/>
            <person name="Toyoda A."/>
            <person name="Takaki Y."/>
            <person name="Nishi S."/>
            <person name="Hori S."/>
            <person name="Arai W."/>
            <person name="Tsubouchi T."/>
            <person name="Morono Y."/>
            <person name="Uchiyama I."/>
            <person name="Ito T."/>
            <person name="Fujiyama A."/>
            <person name="Inagaki F."/>
            <person name="Takami H."/>
        </authorList>
    </citation>
    <scope>NUCLEOTIDE SEQUENCE</scope>
    <source>
        <strain evidence="2">Expedition CK06-06</strain>
    </source>
</reference>
<dbReference type="AlphaFoldDB" id="X0Y8N8"/>
<dbReference type="PANTHER" id="PTHR34203">
    <property type="entry name" value="METHYLTRANSFERASE, FKBM FAMILY PROTEIN"/>
    <property type="match status" value="1"/>
</dbReference>
<sequence length="122" mass="13767">IIKKYLKPGEVFIDVGANVGYLSAVGAGLVGKTGQVHSFEPVPRYFDYVQRTAKFIYSLGPKNHVEYEVDNIHTNLPTTNVNVITLDDLLKSRKEVNKIDFIKVDVEGYEYDFLLGARETIE</sequence>
<evidence type="ECO:0000259" key="1">
    <source>
        <dbReference type="Pfam" id="PF05050"/>
    </source>
</evidence>
<proteinExistence type="predicted"/>
<gene>
    <name evidence="2" type="ORF">S01H1_84689</name>
</gene>
<comment type="caution">
    <text evidence="2">The sequence shown here is derived from an EMBL/GenBank/DDBJ whole genome shotgun (WGS) entry which is preliminary data.</text>
</comment>
<feature type="non-terminal residue" evidence="2">
    <location>
        <position position="1"/>
    </location>
</feature>
<dbReference type="InterPro" id="IPR029063">
    <property type="entry name" value="SAM-dependent_MTases_sf"/>
</dbReference>
<dbReference type="Pfam" id="PF05050">
    <property type="entry name" value="Methyltransf_21"/>
    <property type="match status" value="1"/>
</dbReference>
<feature type="non-terminal residue" evidence="2">
    <location>
        <position position="122"/>
    </location>
</feature>